<dbReference type="InterPro" id="IPR000203">
    <property type="entry name" value="GPS"/>
</dbReference>
<comment type="caution">
    <text evidence="16">The sequence shown here is derived from an EMBL/GenBank/DDBJ whole genome shotgun (WGS) entry which is preliminary data.</text>
</comment>
<feature type="transmembrane region" description="Helical" evidence="12">
    <location>
        <begin position="899"/>
        <end position="923"/>
    </location>
</feature>
<feature type="transmembrane region" description="Helical" evidence="12">
    <location>
        <begin position="1761"/>
        <end position="1784"/>
    </location>
</feature>
<feature type="transmembrane region" description="Helical" evidence="12">
    <location>
        <begin position="1063"/>
        <end position="1080"/>
    </location>
</feature>
<dbReference type="FunFam" id="1.20.1070.10:FF:000058">
    <property type="entry name" value="Adhesion G protein-coupled receptor F5"/>
    <property type="match status" value="2"/>
</dbReference>
<name>A0A6A4RUR0_SCOMX</name>
<accession>A0A6A4RUR0</accession>
<gene>
    <name evidence="16" type="ORF">F2P81_023740</name>
</gene>
<feature type="transmembrane region" description="Helical" evidence="12">
    <location>
        <begin position="1021"/>
        <end position="1042"/>
    </location>
</feature>
<dbReference type="SMART" id="SM00303">
    <property type="entry name" value="GPS"/>
    <property type="match status" value="2"/>
</dbReference>
<dbReference type="InterPro" id="IPR007110">
    <property type="entry name" value="Ig-like_dom"/>
</dbReference>
<evidence type="ECO:0000256" key="10">
    <source>
        <dbReference type="ARBA" id="ARBA00023224"/>
    </source>
</evidence>
<protein>
    <recommendedName>
        <fullName evidence="18">G-protein coupled receptor 116</fullName>
    </recommendedName>
</protein>
<feature type="domain" description="GAIN-B" evidence="13">
    <location>
        <begin position="609"/>
        <end position="780"/>
    </location>
</feature>
<evidence type="ECO:0000256" key="1">
    <source>
        <dbReference type="ARBA" id="ARBA00004141"/>
    </source>
</evidence>
<evidence type="ECO:0000256" key="9">
    <source>
        <dbReference type="ARBA" id="ARBA00023180"/>
    </source>
</evidence>
<evidence type="ECO:0000256" key="4">
    <source>
        <dbReference type="ARBA" id="ARBA00022989"/>
    </source>
</evidence>
<evidence type="ECO:0000256" key="3">
    <source>
        <dbReference type="ARBA" id="ARBA00022692"/>
    </source>
</evidence>
<evidence type="ECO:0000313" key="17">
    <source>
        <dbReference type="Proteomes" id="UP000438429"/>
    </source>
</evidence>
<feature type="domain" description="G-protein coupled receptors family 2 profile 2" evidence="14">
    <location>
        <begin position="784"/>
        <end position="1046"/>
    </location>
</feature>
<dbReference type="PROSITE" id="PS50221">
    <property type="entry name" value="GAIN_B"/>
    <property type="match status" value="2"/>
</dbReference>
<keyword evidence="3 12" id="KW-0812">Transmembrane</keyword>
<feature type="transmembrane region" description="Helical" evidence="12">
    <location>
        <begin position="1692"/>
        <end position="1710"/>
    </location>
</feature>
<dbReference type="EMBL" id="VEVO01000022">
    <property type="protein sequence ID" value="KAF0023110.1"/>
    <property type="molecule type" value="Genomic_DNA"/>
</dbReference>
<evidence type="ECO:0000256" key="2">
    <source>
        <dbReference type="ARBA" id="ARBA00007343"/>
    </source>
</evidence>
<dbReference type="PANTHER" id="PTHR45813">
    <property type="entry name" value="IG-LIKE DOMAIN-CONTAINING PROTEIN"/>
    <property type="match status" value="1"/>
</dbReference>
<comment type="subcellular location">
    <subcellularLocation>
        <location evidence="1">Membrane</location>
        <topology evidence="1">Multi-pass membrane protein</topology>
    </subcellularLocation>
</comment>
<keyword evidence="4 12" id="KW-1133">Transmembrane helix</keyword>
<feature type="domain" description="GAIN-B" evidence="13">
    <location>
        <begin position="1509"/>
        <end position="1645"/>
    </location>
</feature>
<dbReference type="Gene3D" id="2.60.220.50">
    <property type="match status" value="2"/>
</dbReference>
<dbReference type="GO" id="GO:0004930">
    <property type="term" value="F:G protein-coupled receptor activity"/>
    <property type="evidence" value="ECO:0007669"/>
    <property type="project" value="UniProtKB-KW"/>
</dbReference>
<evidence type="ECO:0000256" key="12">
    <source>
        <dbReference type="SAM" id="Phobius"/>
    </source>
</evidence>
<dbReference type="PROSITE" id="PS50261">
    <property type="entry name" value="G_PROTEIN_RECEP_F2_4"/>
    <property type="match status" value="2"/>
</dbReference>
<dbReference type="GO" id="GO:0007189">
    <property type="term" value="P:adenylate cyclase-activating G protein-coupled receptor signaling pathway"/>
    <property type="evidence" value="ECO:0007669"/>
    <property type="project" value="TreeGrafter"/>
</dbReference>
<dbReference type="Pfam" id="PF01825">
    <property type="entry name" value="GPS"/>
    <property type="match status" value="2"/>
</dbReference>
<dbReference type="InterPro" id="IPR000832">
    <property type="entry name" value="GPCR_2_secretin-like"/>
</dbReference>
<evidence type="ECO:0000259" key="15">
    <source>
        <dbReference type="PROSITE" id="PS50835"/>
    </source>
</evidence>
<sequence>MGIKPSDSHAREKRVVCSSNELRYQCRCEGSLSWSHNNCITYGACDDIIGNTCGCINGLPADGQYCQLNSTPPETVNTDLLIDVLIQVSSIPPNVIGPLRSLSFPYTINQYLKVIDLNVTTVCYPNSSGGLQCQCEDQFAWSYDKCNEYGVCSNATTHTCGCINGLPSDGDMCKPKTIVVTRSFAMDIKYNDAYNNPSHEVYINVDNAIKTQCKEHIRTLQSAEISEFRSGSTVVDYTITATTFGEGELEAVKVGIFTNLSRIYSMIFDSPTSLPFNPPFLGQKLSLTCGPIPAILNFTDSWTAEWRRNDEIILEDSLHSFAKQAKTATLTVLQFFTTDKGRYECKLKEKNVFKQQSKGEIIYKVLPIIQLKPMTVKIKCEAGKRVLVECSVNSPYMVEFKDLPVAGKGLEIDYEYSIDGCPSPERKFTCQEVNFPSFKKEITLKTSTEDFLCVSESVFGQGVLGDRAPGPCDPNEVGEKIAECQENGTWKVIEENCVLRQIYELLDQSTTLNNNSLAAFLDKLSNVTIEFDEEVAVSPANVNALVDTLNNVADKISSLNILVTEIYMEDILLTVGVLTTDGAKQSWDSLNTKSTTKSSVSSPTRSKIPKANNPSSSLLLSLETITSNLDNNSFEIATSSILLTKTTFKDTFNDDFNSSVEIHIPEADGGIKSITVLTFSSMDNVLPARDEDNSTSNVINGRVVLVKSGGTISNISFAFDVINNALRNPQCVFWNFSLFDGLGGWDGEGCQLILSVNQTVTCTCNHLTSFSILMSPYVPNSPVLDYITYIGVGISMASLVICLIIESIIWRKIRKNNTSYLRHVSIVNIAVSLLIANIWFIIGAAISDEDVKNPPACIAATFFIHFFYLALFFWMLASALLLLYRTISVFGGDLSKHSMLAIGFSLGYGAPLIIAIITIAVTAPSGAYIRDSGVCWLNWETSMALLAFVIPALTIVVINLGILLVVLYKMLRRRSVVDTAQAAEKNALAVIARALAFLTPFFGLTWGLGVGTMTAKEGQRLGVHIAFAFFNSLQGFFILLFGTLLDKKAALRQKMRHLEENKSSVLIVAVEEIYVAELMVESNITLEASTILSVLNTELQVEDSSGVLHTVTILQGELVAECIIIGPDSNCDCSVGFVWSNEVCYSSDCCSETTCKKNVSQITPLCIAKVKVQISGSVTLKRTIWDDAKTNQLKAAFGRLNGYVRDSLNMTGYRESKHIADFEAAFGVKLRTSALQDVINELESSLTAEVLVNTVGTYECGFTNGSVTHTATTQLSVALLPDEIIMESNPITVDCSGDSQSSDIYVRVTATIPNTTESLNVSWMNTDIEPIVPTIKHGAEFCGEEEKEYVLWPKTPAGVTVINRTCAEGRVGNKSRTCNGTTWQPVFSYCVTEELMKVFNLATDFEMGLGATQKMAMDIFKGLNNNSTLDSDPSETLADIFISIRILNVMASASKSFVLQEEVFQDFLEGASNMLKSPWDLVNSSVVQDMSSNYLGSVEGLVKNIRVNSTTTISSTNLDLKVCPSGSDCNVFNISVTLNTFDGKMKTVAVKNLTDKLNNNFHTTEHLNNLLVIATLESQNSSLEISLEFFNEQPETIKPYCVFWNTTDSGWSDAGCIAKPVGNHIVCKCNHLTSFSVLMSKSDLGSSNIVIDVITYVGLGLSICSLLIFLIVESLVWSVVVKTNLSHFRHTALVNIATFLLLADCSFLASTAPGKLTGNWCLILTMCKHLFYLAMFSWMMCMSVMLVHQLIFVFSPLRKRVFIFLSSIVGYVCPCLIVGFSYLYCTYTKKPYHTDKCWLVFEKLLEGSLHAFLIPVGTVIFTNVFSMVVVIVTLLKSTAPDGRKADEKETAKSIIKVVVFLTPVFGVTWGIGFILLMLNEDDTMYTVANYSFVILNSFQGFFVMLTGCLTEQKVRGELLRIIMAKPKNDSMKNLTSATHAKDK</sequence>
<dbReference type="PROSITE" id="PS50835">
    <property type="entry name" value="IG_LIKE"/>
    <property type="match status" value="1"/>
</dbReference>
<proteinExistence type="inferred from homology"/>
<organism evidence="16 17">
    <name type="scientific">Scophthalmus maximus</name>
    <name type="common">Turbot</name>
    <name type="synonym">Psetta maxima</name>
    <dbReference type="NCBI Taxonomy" id="52904"/>
    <lineage>
        <taxon>Eukaryota</taxon>
        <taxon>Metazoa</taxon>
        <taxon>Chordata</taxon>
        <taxon>Craniata</taxon>
        <taxon>Vertebrata</taxon>
        <taxon>Euteleostomi</taxon>
        <taxon>Actinopterygii</taxon>
        <taxon>Neopterygii</taxon>
        <taxon>Teleostei</taxon>
        <taxon>Neoteleostei</taxon>
        <taxon>Acanthomorphata</taxon>
        <taxon>Carangaria</taxon>
        <taxon>Pleuronectiformes</taxon>
        <taxon>Pleuronectoidei</taxon>
        <taxon>Scophthalmidae</taxon>
        <taxon>Scophthalmus</taxon>
    </lineage>
</organism>
<evidence type="ECO:0000313" key="16">
    <source>
        <dbReference type="EMBL" id="KAF0023110.1"/>
    </source>
</evidence>
<feature type="region of interest" description="Disordered" evidence="11">
    <location>
        <begin position="589"/>
        <end position="613"/>
    </location>
</feature>
<dbReference type="InterPro" id="IPR057400">
    <property type="entry name" value="ADGRF3/5_N"/>
</dbReference>
<feature type="transmembrane region" description="Helical" evidence="12">
    <location>
        <begin position="1812"/>
        <end position="1835"/>
    </location>
</feature>
<evidence type="ECO:0000256" key="7">
    <source>
        <dbReference type="ARBA" id="ARBA00023157"/>
    </source>
</evidence>
<dbReference type="Gene3D" id="1.20.1070.10">
    <property type="entry name" value="Rhodopsin 7-helix transmembrane proteins"/>
    <property type="match status" value="2"/>
</dbReference>
<keyword evidence="8" id="KW-0675">Receptor</keyword>
<feature type="transmembrane region" description="Helical" evidence="12">
    <location>
        <begin position="1730"/>
        <end position="1754"/>
    </location>
</feature>
<feature type="transmembrane region" description="Helical" evidence="12">
    <location>
        <begin position="943"/>
        <end position="967"/>
    </location>
</feature>
<dbReference type="Proteomes" id="UP000438429">
    <property type="component" value="Unassembled WGS sequence"/>
</dbReference>
<evidence type="ECO:0000256" key="6">
    <source>
        <dbReference type="ARBA" id="ARBA00023136"/>
    </source>
</evidence>
<feature type="transmembrane region" description="Helical" evidence="12">
    <location>
        <begin position="826"/>
        <end position="846"/>
    </location>
</feature>
<dbReference type="InterPro" id="IPR051587">
    <property type="entry name" value="Adhesion_GPCR"/>
</dbReference>
<keyword evidence="5" id="KW-0297">G-protein coupled receptor</keyword>
<reference evidence="16 17" key="1">
    <citation type="submission" date="2019-06" db="EMBL/GenBank/DDBJ databases">
        <title>Draft genomes of female and male turbot (Scophthalmus maximus).</title>
        <authorList>
            <person name="Xu H."/>
            <person name="Xu X.-W."/>
            <person name="Shao C."/>
            <person name="Chen S."/>
        </authorList>
    </citation>
    <scope>NUCLEOTIDE SEQUENCE [LARGE SCALE GENOMIC DNA]</scope>
    <source>
        <strain evidence="16">Ysfricsl-2016a</strain>
        <tissue evidence="16">Blood</tissue>
    </source>
</reference>
<dbReference type="Pfam" id="PF00002">
    <property type="entry name" value="7tm_2"/>
    <property type="match status" value="2"/>
</dbReference>
<feature type="transmembrane region" description="Helical" evidence="12">
    <location>
        <begin position="1890"/>
        <end position="1910"/>
    </location>
</feature>
<keyword evidence="9" id="KW-0325">Glycoprotein</keyword>
<evidence type="ECO:0000256" key="11">
    <source>
        <dbReference type="SAM" id="MobiDB-lite"/>
    </source>
</evidence>
<feature type="domain" description="G-protein coupled receptors family 2 profile 2" evidence="14">
    <location>
        <begin position="1651"/>
        <end position="1911"/>
    </location>
</feature>
<feature type="transmembrane region" description="Helical" evidence="12">
    <location>
        <begin position="866"/>
        <end position="887"/>
    </location>
</feature>
<dbReference type="InterPro" id="IPR036445">
    <property type="entry name" value="GPCR_2_extracell_dom_sf"/>
</dbReference>
<keyword evidence="10" id="KW-0807">Transducer</keyword>
<evidence type="ECO:0000259" key="13">
    <source>
        <dbReference type="PROSITE" id="PS50221"/>
    </source>
</evidence>
<evidence type="ECO:0000256" key="5">
    <source>
        <dbReference type="ARBA" id="ARBA00023040"/>
    </source>
</evidence>
<keyword evidence="7" id="KW-1015">Disulfide bond</keyword>
<feature type="compositionally biased region" description="Low complexity" evidence="11">
    <location>
        <begin position="589"/>
        <end position="606"/>
    </location>
</feature>
<evidence type="ECO:0008006" key="18">
    <source>
        <dbReference type="Google" id="ProtNLM"/>
    </source>
</evidence>
<dbReference type="GO" id="GO:0016020">
    <property type="term" value="C:membrane"/>
    <property type="evidence" value="ECO:0007669"/>
    <property type="project" value="UniProtKB-SubCell"/>
</dbReference>
<evidence type="ECO:0000256" key="8">
    <source>
        <dbReference type="ARBA" id="ARBA00023170"/>
    </source>
</evidence>
<dbReference type="PRINTS" id="PR00249">
    <property type="entry name" value="GPCRSECRETIN"/>
</dbReference>
<dbReference type="InterPro" id="IPR057244">
    <property type="entry name" value="GAIN_B"/>
</dbReference>
<feature type="domain" description="Ig-like" evidence="15">
    <location>
        <begin position="271"/>
        <end position="362"/>
    </location>
</feature>
<dbReference type="PANTHER" id="PTHR45813:SF4">
    <property type="entry name" value="ADHESION G PROTEIN-COUPLED RECEPTOR F5"/>
    <property type="match status" value="1"/>
</dbReference>
<comment type="similarity">
    <text evidence="2">Belongs to the G-protein coupled receptor 2 family. Adhesion G-protein coupled receptor (ADGR) subfamily.</text>
</comment>
<feature type="transmembrane region" description="Helical" evidence="12">
    <location>
        <begin position="786"/>
        <end position="805"/>
    </location>
</feature>
<dbReference type="GO" id="GO:0007166">
    <property type="term" value="P:cell surface receptor signaling pathway"/>
    <property type="evidence" value="ECO:0007669"/>
    <property type="project" value="InterPro"/>
</dbReference>
<feature type="transmembrane region" description="Helical" evidence="12">
    <location>
        <begin position="987"/>
        <end position="1009"/>
    </location>
</feature>
<dbReference type="SUPFAM" id="SSF81321">
    <property type="entry name" value="Family A G protein-coupled receptor-like"/>
    <property type="match status" value="1"/>
</dbReference>
<dbReference type="InterPro" id="IPR046338">
    <property type="entry name" value="GAIN_dom_sf"/>
</dbReference>
<dbReference type="Pfam" id="PF25387">
    <property type="entry name" value="ADGRF3_N"/>
    <property type="match status" value="2"/>
</dbReference>
<keyword evidence="6 12" id="KW-0472">Membrane</keyword>
<feature type="transmembrane region" description="Helical" evidence="12">
    <location>
        <begin position="1656"/>
        <end position="1680"/>
    </location>
</feature>
<dbReference type="InterPro" id="IPR017981">
    <property type="entry name" value="GPCR_2-like_7TM"/>
</dbReference>
<feature type="transmembrane region" description="Helical" evidence="12">
    <location>
        <begin position="1855"/>
        <end position="1878"/>
    </location>
</feature>
<evidence type="ECO:0000259" key="14">
    <source>
        <dbReference type="PROSITE" id="PS50261"/>
    </source>
</evidence>
<dbReference type="Gene3D" id="4.10.1240.10">
    <property type="entry name" value="GPCR, family 2, extracellular hormone receptor domain"/>
    <property type="match status" value="1"/>
</dbReference>